<reference evidence="7" key="1">
    <citation type="submission" date="2024-05" db="EMBL/GenBank/DDBJ databases">
        <title>Pontimicrobium maritimus sp. nov., isolated form sea water.</title>
        <authorList>
            <person name="Muhammad N."/>
            <person name="Vuong T.Q."/>
            <person name="Han H.L."/>
            <person name="Kim S.-G."/>
        </authorList>
    </citation>
    <scope>NUCLEOTIDE SEQUENCE</scope>
    <source>
        <strain evidence="7">SW4</strain>
    </source>
</reference>
<organism evidence="7">
    <name type="scientific">Pontimicrobium sp. SW4</name>
    <dbReference type="NCBI Taxonomy" id="3153519"/>
    <lineage>
        <taxon>Bacteria</taxon>
        <taxon>Pseudomonadati</taxon>
        <taxon>Bacteroidota</taxon>
        <taxon>Flavobacteriia</taxon>
        <taxon>Flavobacteriales</taxon>
        <taxon>Flavobacteriaceae</taxon>
        <taxon>Pontimicrobium</taxon>
    </lineage>
</organism>
<gene>
    <name evidence="7" type="primary">rmuC</name>
    <name evidence="7" type="ORF">ABGB03_04935</name>
</gene>
<dbReference type="GO" id="GO:0006310">
    <property type="term" value="P:DNA recombination"/>
    <property type="evidence" value="ECO:0007669"/>
    <property type="project" value="UniProtKB-KW"/>
</dbReference>
<proteinExistence type="inferred from homology"/>
<dbReference type="InterPro" id="IPR003798">
    <property type="entry name" value="DNA_recombination_RmuC"/>
</dbReference>
<dbReference type="Pfam" id="PF02646">
    <property type="entry name" value="RmuC"/>
    <property type="match status" value="1"/>
</dbReference>
<feature type="transmembrane region" description="Helical" evidence="6">
    <location>
        <begin position="6"/>
        <end position="25"/>
    </location>
</feature>
<keyword evidence="6" id="KW-0472">Membrane</keyword>
<evidence type="ECO:0000256" key="6">
    <source>
        <dbReference type="SAM" id="Phobius"/>
    </source>
</evidence>
<sequence length="440" mass="50751">MNDSLLLIISILFSAAIGAYIGMLITKLKSKGEKSTLEERQNQMSSTIEELKLNLGKIENEREEIRREKEFLNSELTRKNTEYENLQQQNLKRDEELAKQQEQLRKDFELLANNILEKKSEKFTIQNEKNIKELLNPLQDKIKTFEDKVDKTHKESIDYHAALRQQIIGLKELNNQMSKEAINLTRALKGDSKTQGDWGETQLEVLLEKSRLKKGIHFTTQGGFRDEDGRLKKPDFIINLPDNRHLVIDSKVSLTAYEAYYNSEDEIVKSDSLKKHIDSIKKHIRDLGEKKYSALYEINTPDYVLMFVPIENALLIALNENNKLYLEALDKNVVLVSTSTLLATLSTVASIWKQEDQKRNVIEIARLASRLYDQFVNLTNDLLKVGKQLNTVKGSYNDTMKKLTGKGNLITKVEKMRKLGVSSNKYINQELLNRAQDEEE</sequence>
<evidence type="ECO:0000256" key="3">
    <source>
        <dbReference type="ARBA" id="ARBA00023054"/>
    </source>
</evidence>
<dbReference type="AlphaFoldDB" id="A0AAU7BVY1"/>
<feature type="coiled-coil region" evidence="5">
    <location>
        <begin position="34"/>
        <end position="103"/>
    </location>
</feature>
<evidence type="ECO:0000313" key="7">
    <source>
        <dbReference type="EMBL" id="XBG62248.1"/>
    </source>
</evidence>
<keyword evidence="3 5" id="KW-0175">Coiled coil</keyword>
<comment type="similarity">
    <text evidence="2">Belongs to the RmuC family.</text>
</comment>
<keyword evidence="6" id="KW-0812">Transmembrane</keyword>
<keyword evidence="6" id="KW-1133">Transmembrane helix</keyword>
<evidence type="ECO:0000256" key="2">
    <source>
        <dbReference type="ARBA" id="ARBA00009840"/>
    </source>
</evidence>
<protein>
    <submittedName>
        <fullName evidence="7">DNA recombination protein RmuC</fullName>
    </submittedName>
</protein>
<dbReference type="EMBL" id="CP157199">
    <property type="protein sequence ID" value="XBG62248.1"/>
    <property type="molecule type" value="Genomic_DNA"/>
</dbReference>
<keyword evidence="4" id="KW-0233">DNA recombination</keyword>
<accession>A0AAU7BVY1</accession>
<evidence type="ECO:0000256" key="4">
    <source>
        <dbReference type="ARBA" id="ARBA00023172"/>
    </source>
</evidence>
<dbReference type="PANTHER" id="PTHR30563:SF0">
    <property type="entry name" value="DNA RECOMBINATION PROTEIN RMUC"/>
    <property type="match status" value="1"/>
</dbReference>
<name>A0AAU7BVY1_9FLAO</name>
<evidence type="ECO:0000256" key="5">
    <source>
        <dbReference type="SAM" id="Coils"/>
    </source>
</evidence>
<dbReference type="RefSeq" id="WP_347925340.1">
    <property type="nucleotide sequence ID" value="NZ_CP157199.1"/>
</dbReference>
<dbReference type="PANTHER" id="PTHR30563">
    <property type="entry name" value="DNA RECOMBINATION PROTEIN RMUC"/>
    <property type="match status" value="1"/>
</dbReference>
<evidence type="ECO:0000256" key="1">
    <source>
        <dbReference type="ARBA" id="ARBA00003416"/>
    </source>
</evidence>
<comment type="function">
    <text evidence="1">Involved in DNA recombination.</text>
</comment>